<dbReference type="OrthoDB" id="3681559at2"/>
<dbReference type="InterPro" id="IPR032710">
    <property type="entry name" value="NTF2-like_dom_sf"/>
</dbReference>
<accession>A0A6L3VUM0</accession>
<evidence type="ECO:0000259" key="1">
    <source>
        <dbReference type="Pfam" id="PF12680"/>
    </source>
</evidence>
<dbReference type="SUPFAM" id="SSF54427">
    <property type="entry name" value="NTF2-like"/>
    <property type="match status" value="1"/>
</dbReference>
<protein>
    <submittedName>
        <fullName evidence="2">Nuclear transport factor 2 family protein</fullName>
    </submittedName>
</protein>
<dbReference type="InterPro" id="IPR037401">
    <property type="entry name" value="SnoaL-like"/>
</dbReference>
<dbReference type="RefSeq" id="WP_151540665.1">
    <property type="nucleotide sequence ID" value="NZ_WBMR01000034.1"/>
</dbReference>
<sequence>MSAPATPLEVLERRRDLLINRDMEAFADLFAADGVIELPFGGPGLPDRLEGRDEIRAFSTKAGRPDLEIRDLRVRDVHRTTDPEVVIMELTTVGRVVATGEPFEVPCIQVFRIRDGRIVLFRDYVGAGSLPAPS</sequence>
<keyword evidence="3" id="KW-1185">Reference proteome</keyword>
<name>A0A6L3VUM0_9ACTN</name>
<dbReference type="AlphaFoldDB" id="A0A6L3VUM0"/>
<gene>
    <name evidence="2" type="ORF">F9B16_14985</name>
</gene>
<reference evidence="2 3" key="1">
    <citation type="submission" date="2019-09" db="EMBL/GenBank/DDBJ databases">
        <title>Actinomadura physcomitrii sp. nov., a novel actinomycete isolated from moss [Physcomitrium sphaericum (Ludw) Fuernr].</title>
        <authorList>
            <person name="Liu C."/>
            <person name="Zhuang X."/>
        </authorList>
    </citation>
    <scope>NUCLEOTIDE SEQUENCE [LARGE SCALE GENOMIC DNA]</scope>
    <source>
        <strain evidence="2 3">CYP1-1B</strain>
    </source>
</reference>
<dbReference type="EMBL" id="WBMR01000034">
    <property type="protein sequence ID" value="KAB2381922.1"/>
    <property type="molecule type" value="Genomic_DNA"/>
</dbReference>
<dbReference type="Pfam" id="PF12680">
    <property type="entry name" value="SnoaL_2"/>
    <property type="match status" value="1"/>
</dbReference>
<feature type="domain" description="SnoaL-like" evidence="1">
    <location>
        <begin position="16"/>
        <end position="119"/>
    </location>
</feature>
<evidence type="ECO:0000313" key="2">
    <source>
        <dbReference type="EMBL" id="KAB2381922.1"/>
    </source>
</evidence>
<evidence type="ECO:0000313" key="3">
    <source>
        <dbReference type="Proteomes" id="UP000483004"/>
    </source>
</evidence>
<dbReference type="Gene3D" id="3.10.450.50">
    <property type="match status" value="1"/>
</dbReference>
<dbReference type="Proteomes" id="UP000483004">
    <property type="component" value="Unassembled WGS sequence"/>
</dbReference>
<proteinExistence type="predicted"/>
<comment type="caution">
    <text evidence="2">The sequence shown here is derived from an EMBL/GenBank/DDBJ whole genome shotgun (WGS) entry which is preliminary data.</text>
</comment>
<organism evidence="2 3">
    <name type="scientific">Actinomadura montaniterrae</name>
    <dbReference type="NCBI Taxonomy" id="1803903"/>
    <lineage>
        <taxon>Bacteria</taxon>
        <taxon>Bacillati</taxon>
        <taxon>Actinomycetota</taxon>
        <taxon>Actinomycetes</taxon>
        <taxon>Streptosporangiales</taxon>
        <taxon>Thermomonosporaceae</taxon>
        <taxon>Actinomadura</taxon>
    </lineage>
</organism>